<dbReference type="Gene3D" id="3.40.50.10470">
    <property type="entry name" value="Translation initiation factor eif-2b, domain 2"/>
    <property type="match status" value="1"/>
</dbReference>
<dbReference type="InterPro" id="IPR042529">
    <property type="entry name" value="IF_2B-like_C"/>
</dbReference>
<name>A0A1M5BP72_9BACT</name>
<sequence length="368" mass="40974">MQINGKPYHTIWLNEADSSVVQVIDQRKLPFVFEILDLKTPEDCFCAIRDMAVRGAPLIGVTAAYGMYLALLNFRGSSLEEYLDEKATYLKTARPTAVNLAFAVDEMLKFMKLNIGHPRLKEISLKKATELKVREIEFSEKIGEFGLKLIEDMYERKQAPVNILTHCNAGWLACIDWGTATAPVYKAHHKGIPVHVWADETRPRNQGARLTAFELGEEGVPHTVIADNTGGHLMQHNMVDLVIVGSDRTTVTGDVANKIGTYLKALAAKDNGVPFYVALPSSTFDWQLKNGVLEIPIEERDPDEVTLIEGWNGESIQPVRLTPEKSRAANFGFDVTPARLVTGLITERGICRANEESILQLFPEGNKQ</sequence>
<feature type="active site" description="Proton donor" evidence="2">
    <location>
        <position position="247"/>
    </location>
</feature>
<feature type="binding site" evidence="2">
    <location>
        <position position="94"/>
    </location>
    <ligand>
        <name>substrate</name>
    </ligand>
</feature>
<dbReference type="InterPro" id="IPR000649">
    <property type="entry name" value="IF-2B-related"/>
</dbReference>
<feature type="binding site" evidence="2">
    <location>
        <position position="206"/>
    </location>
    <ligand>
        <name>substrate</name>
    </ligand>
</feature>
<dbReference type="GO" id="GO:0019509">
    <property type="term" value="P:L-methionine salvage from methylthioadenosine"/>
    <property type="evidence" value="ECO:0007669"/>
    <property type="project" value="UniProtKB-UniRule"/>
</dbReference>
<dbReference type="Proteomes" id="UP000184164">
    <property type="component" value="Unassembled WGS sequence"/>
</dbReference>
<dbReference type="Gene3D" id="1.20.120.420">
    <property type="entry name" value="translation initiation factor eif-2b, domain 1"/>
    <property type="match status" value="1"/>
</dbReference>
<gene>
    <name evidence="2" type="primary">mtnA</name>
    <name evidence="3" type="ORF">SAMN05444274_105242</name>
</gene>
<dbReference type="PANTHER" id="PTHR43475:SF1">
    <property type="entry name" value="METHYLTHIORIBOSE-1-PHOSPHATE ISOMERASE"/>
    <property type="match status" value="1"/>
</dbReference>
<dbReference type="InterPro" id="IPR027363">
    <property type="entry name" value="M1Pi_N"/>
</dbReference>
<dbReference type="InterPro" id="IPR037171">
    <property type="entry name" value="NagB/RpiA_transferase-like"/>
</dbReference>
<comment type="catalytic activity">
    <reaction evidence="2">
        <text>5-(methylsulfanyl)-alpha-D-ribose 1-phosphate = 5-(methylsulfanyl)-D-ribulose 1-phosphate</text>
        <dbReference type="Rhea" id="RHEA:19989"/>
        <dbReference type="ChEBI" id="CHEBI:58533"/>
        <dbReference type="ChEBI" id="CHEBI:58548"/>
        <dbReference type="EC" id="5.3.1.23"/>
    </reaction>
</comment>
<feature type="binding site" evidence="2">
    <location>
        <begin position="54"/>
        <end position="56"/>
    </location>
    <ligand>
        <name>substrate</name>
    </ligand>
</feature>
<evidence type="ECO:0000313" key="4">
    <source>
        <dbReference type="Proteomes" id="UP000184164"/>
    </source>
</evidence>
<evidence type="ECO:0000313" key="3">
    <source>
        <dbReference type="EMBL" id="SHF44364.1"/>
    </source>
</evidence>
<reference evidence="3 4" key="1">
    <citation type="submission" date="2016-11" db="EMBL/GenBank/DDBJ databases">
        <authorList>
            <person name="Jaros S."/>
            <person name="Januszkiewicz K."/>
            <person name="Wedrychowicz H."/>
        </authorList>
    </citation>
    <scope>NUCLEOTIDE SEQUENCE [LARGE SCALE GENOMIC DNA]</scope>
    <source>
        <strain evidence="3 4">DSM 26910</strain>
    </source>
</reference>
<keyword evidence="2" id="KW-0028">Amino-acid biosynthesis</keyword>
<dbReference type="NCBIfam" id="TIGR00524">
    <property type="entry name" value="eIF-2B_rel"/>
    <property type="match status" value="1"/>
</dbReference>
<evidence type="ECO:0000256" key="1">
    <source>
        <dbReference type="ARBA" id="ARBA00023235"/>
    </source>
</evidence>
<dbReference type="HAMAP" id="MF_01678">
    <property type="entry name" value="Salvage_MtnA"/>
    <property type="match status" value="1"/>
</dbReference>
<dbReference type="Pfam" id="PF01008">
    <property type="entry name" value="IF-2B"/>
    <property type="match status" value="1"/>
</dbReference>
<organism evidence="3 4">
    <name type="scientific">Mariniphaga anaerophila</name>
    <dbReference type="NCBI Taxonomy" id="1484053"/>
    <lineage>
        <taxon>Bacteria</taxon>
        <taxon>Pseudomonadati</taxon>
        <taxon>Bacteroidota</taxon>
        <taxon>Bacteroidia</taxon>
        <taxon>Marinilabiliales</taxon>
        <taxon>Prolixibacteraceae</taxon>
        <taxon>Mariniphaga</taxon>
    </lineage>
</organism>
<dbReference type="AlphaFoldDB" id="A0A1M5BP72"/>
<proteinExistence type="inferred from homology"/>
<dbReference type="EMBL" id="FQUM01000005">
    <property type="protein sequence ID" value="SHF44364.1"/>
    <property type="molecule type" value="Genomic_DNA"/>
</dbReference>
<dbReference type="OrthoDB" id="9803436at2"/>
<comment type="similarity">
    <text evidence="2">Belongs to the EIF-2B alpha/beta/delta subunits family. MtnA subfamily.</text>
</comment>
<dbReference type="UniPathway" id="UPA00904">
    <property type="reaction ID" value="UER00874"/>
</dbReference>
<dbReference type="EC" id="5.3.1.23" evidence="2"/>
<keyword evidence="4" id="KW-1185">Reference proteome</keyword>
<dbReference type="InterPro" id="IPR011559">
    <property type="entry name" value="Initiation_fac_2B_a/b/d"/>
</dbReference>
<feature type="binding site" evidence="2">
    <location>
        <begin position="257"/>
        <end position="258"/>
    </location>
    <ligand>
        <name>substrate</name>
    </ligand>
</feature>
<dbReference type="FunFam" id="1.20.120.420:FF:000003">
    <property type="entry name" value="Methylthioribose-1-phosphate isomerase"/>
    <property type="match status" value="1"/>
</dbReference>
<dbReference type="PANTHER" id="PTHR43475">
    <property type="entry name" value="METHYLTHIORIBOSE-1-PHOSPHATE ISOMERASE"/>
    <property type="match status" value="1"/>
</dbReference>
<keyword evidence="2" id="KW-0486">Methionine biosynthesis</keyword>
<dbReference type="GO" id="GO:0046523">
    <property type="term" value="F:S-methyl-5-thioribose-1-phosphate isomerase activity"/>
    <property type="evidence" value="ECO:0007669"/>
    <property type="project" value="UniProtKB-UniRule"/>
</dbReference>
<dbReference type="InterPro" id="IPR005251">
    <property type="entry name" value="IF-M1Pi"/>
</dbReference>
<dbReference type="STRING" id="1484053.SAMN05444274_105242"/>
<dbReference type="RefSeq" id="WP_073002147.1">
    <property type="nucleotide sequence ID" value="NZ_FQUM01000005.1"/>
</dbReference>
<dbReference type="NCBIfam" id="NF004326">
    <property type="entry name" value="PRK05720.1"/>
    <property type="match status" value="1"/>
</dbReference>
<dbReference type="NCBIfam" id="TIGR00512">
    <property type="entry name" value="salvage_mtnA"/>
    <property type="match status" value="1"/>
</dbReference>
<dbReference type="SUPFAM" id="SSF100950">
    <property type="entry name" value="NagB/RpiA/CoA transferase-like"/>
    <property type="match status" value="1"/>
</dbReference>
<protein>
    <recommendedName>
        <fullName evidence="2">Methylthioribose-1-phosphate isomerase</fullName>
        <shortName evidence="2">M1Pi</shortName>
        <shortName evidence="2">MTR-1-P isomerase</shortName>
        <ecNumber evidence="2">5.3.1.23</ecNumber>
    </recommendedName>
    <alternativeName>
        <fullName evidence="2">S-methyl-5-thioribose-1-phosphate isomerase</fullName>
    </alternativeName>
</protein>
<evidence type="ECO:0000256" key="2">
    <source>
        <dbReference type="HAMAP-Rule" id="MF_01678"/>
    </source>
</evidence>
<comment type="function">
    <text evidence="2">Catalyzes the interconversion of methylthioribose-1-phosphate (MTR-1-P) into methylthioribulose-1-phosphate (MTRu-1-P).</text>
</comment>
<comment type="pathway">
    <text evidence="2">Amino-acid biosynthesis; L-methionine biosynthesis via salvage pathway; L-methionine from S-methyl-5-thio-alpha-D-ribose 1-phosphate: step 1/6.</text>
</comment>
<accession>A0A1M5BP72</accession>
<keyword evidence="1 2" id="KW-0413">Isomerase</keyword>
<feature type="site" description="Transition state stabilizer" evidence="2">
    <location>
        <position position="167"/>
    </location>
</feature>
<dbReference type="FunFam" id="3.40.50.10470:FF:000006">
    <property type="entry name" value="Methylthioribose-1-phosphate isomerase"/>
    <property type="match status" value="1"/>
</dbReference>